<proteinExistence type="predicted"/>
<reference evidence="1 2" key="1">
    <citation type="submission" date="2019-08" db="EMBL/GenBank/DDBJ databases">
        <title>Emergence of NDM-5-producing hypervirulent Klebsiella pneumoniae from clinical infections.</title>
        <authorList>
            <person name="Shen Z."/>
            <person name="Zhang H."/>
            <person name="Li M."/>
        </authorList>
    </citation>
    <scope>NUCLEOTIDE SEQUENCE [LARGE SCALE GENOMIC DNA]</scope>
    <source>
        <strain evidence="1 2">RJ18-01</strain>
    </source>
</reference>
<evidence type="ECO:0000313" key="2">
    <source>
        <dbReference type="Proteomes" id="UP000325127"/>
    </source>
</evidence>
<protein>
    <submittedName>
        <fullName evidence="1">Uncharacterized protein</fullName>
    </submittedName>
</protein>
<sequence>MGGKSSLHLLCLSLSLVCRQDQMPGRISLIRRVFGWIYYLPLQGKEISPLPARVSKSDNIFGQGMFIIKRKSQGR</sequence>
<dbReference type="Proteomes" id="UP000325127">
    <property type="component" value="Chromosome"/>
</dbReference>
<dbReference type="EMBL" id="CP043670">
    <property type="protein sequence ID" value="QEP92308.1"/>
    <property type="molecule type" value="Genomic_DNA"/>
</dbReference>
<dbReference type="AlphaFoldDB" id="A0A5C2LJ66"/>
<accession>A0A5C2LJ66</accession>
<gene>
    <name evidence="1" type="ORF">FZ928_05355</name>
</gene>
<organism evidence="1 2">
    <name type="scientific">Klebsiella pneumoniae</name>
    <dbReference type="NCBI Taxonomy" id="573"/>
    <lineage>
        <taxon>Bacteria</taxon>
        <taxon>Pseudomonadati</taxon>
        <taxon>Pseudomonadota</taxon>
        <taxon>Gammaproteobacteria</taxon>
        <taxon>Enterobacterales</taxon>
        <taxon>Enterobacteriaceae</taxon>
        <taxon>Klebsiella/Raoultella group</taxon>
        <taxon>Klebsiella</taxon>
        <taxon>Klebsiella pneumoniae complex</taxon>
    </lineage>
</organism>
<name>A0A5C2LJ66_KLEPN</name>
<evidence type="ECO:0000313" key="1">
    <source>
        <dbReference type="EMBL" id="QEP92308.1"/>
    </source>
</evidence>